<dbReference type="EMBL" id="CP000267">
    <property type="protein sequence ID" value="ABD68537.1"/>
    <property type="molecule type" value="Genomic_DNA"/>
</dbReference>
<feature type="modified residue" description="4-aspartylphosphate" evidence="6">
    <location>
        <position position="71"/>
    </location>
</feature>
<dbReference type="GO" id="GO:0005829">
    <property type="term" value="C:cytosol"/>
    <property type="evidence" value="ECO:0007669"/>
    <property type="project" value="TreeGrafter"/>
</dbReference>
<dbReference type="PANTHER" id="PTHR48111:SF1">
    <property type="entry name" value="TWO-COMPONENT RESPONSE REGULATOR ORR33"/>
    <property type="match status" value="1"/>
</dbReference>
<dbReference type="GO" id="GO:0006355">
    <property type="term" value="P:regulation of DNA-templated transcription"/>
    <property type="evidence" value="ECO:0007669"/>
    <property type="project" value="TreeGrafter"/>
</dbReference>
<evidence type="ECO:0000256" key="1">
    <source>
        <dbReference type="ARBA" id="ARBA00022553"/>
    </source>
</evidence>
<reference evidence="10" key="1">
    <citation type="submission" date="2006-02" db="EMBL/GenBank/DDBJ databases">
        <title>Complete sequence of chromosome of Rhodoferax ferrireducens DSM 15236.</title>
        <authorList>
            <person name="Copeland A."/>
            <person name="Lucas S."/>
            <person name="Lapidus A."/>
            <person name="Barry K."/>
            <person name="Detter J.C."/>
            <person name="Glavina del Rio T."/>
            <person name="Hammon N."/>
            <person name="Israni S."/>
            <person name="Pitluck S."/>
            <person name="Brettin T."/>
            <person name="Bruce D."/>
            <person name="Han C."/>
            <person name="Tapia R."/>
            <person name="Gilna P."/>
            <person name="Kiss H."/>
            <person name="Schmutz J."/>
            <person name="Larimer F."/>
            <person name="Land M."/>
            <person name="Kyrpides N."/>
            <person name="Ivanova N."/>
            <person name="Richardson P."/>
        </authorList>
    </citation>
    <scope>NUCLEOTIDE SEQUENCE [LARGE SCALE GENOMIC DNA]</scope>
    <source>
        <strain evidence="10">ATCC BAA-621 / DSM 15236 / T118</strain>
    </source>
</reference>
<keyword evidence="3" id="KW-0805">Transcription regulation</keyword>
<dbReference type="SUPFAM" id="SSF52172">
    <property type="entry name" value="CheY-like"/>
    <property type="match status" value="1"/>
</dbReference>
<dbReference type="HOGENOM" id="CLU_1585225_0_0_4"/>
<dbReference type="Gene3D" id="3.40.50.2300">
    <property type="match status" value="1"/>
</dbReference>
<dbReference type="InterPro" id="IPR011006">
    <property type="entry name" value="CheY-like_superfamily"/>
</dbReference>
<evidence type="ECO:0000256" key="6">
    <source>
        <dbReference type="PROSITE-ProRule" id="PRU00169"/>
    </source>
</evidence>
<feature type="region of interest" description="Disordered" evidence="7">
    <location>
        <begin position="139"/>
        <end position="168"/>
    </location>
</feature>
<dbReference type="Proteomes" id="UP000008332">
    <property type="component" value="Chromosome"/>
</dbReference>
<dbReference type="GO" id="GO:0000976">
    <property type="term" value="F:transcription cis-regulatory region binding"/>
    <property type="evidence" value="ECO:0007669"/>
    <property type="project" value="TreeGrafter"/>
</dbReference>
<keyword evidence="4" id="KW-0238">DNA-binding</keyword>
<keyword evidence="5" id="KW-0804">Transcription</keyword>
<dbReference type="RefSeq" id="WP_011463110.1">
    <property type="nucleotide sequence ID" value="NC_007908.1"/>
</dbReference>
<dbReference type="CDD" id="cd17535">
    <property type="entry name" value="REC_NarL-like"/>
    <property type="match status" value="1"/>
</dbReference>
<keyword evidence="2" id="KW-0902">Two-component regulatory system</keyword>
<organism evidence="9 10">
    <name type="scientific">Albidiferax ferrireducens (strain ATCC BAA-621 / DSM 15236 / T118)</name>
    <name type="common">Rhodoferax ferrireducens</name>
    <dbReference type="NCBI Taxonomy" id="338969"/>
    <lineage>
        <taxon>Bacteria</taxon>
        <taxon>Pseudomonadati</taxon>
        <taxon>Pseudomonadota</taxon>
        <taxon>Betaproteobacteria</taxon>
        <taxon>Burkholderiales</taxon>
        <taxon>Comamonadaceae</taxon>
        <taxon>Rhodoferax</taxon>
    </lineage>
</organism>
<dbReference type="KEGG" id="rfr:Rfer_0787"/>
<dbReference type="PANTHER" id="PTHR48111">
    <property type="entry name" value="REGULATOR OF RPOS"/>
    <property type="match status" value="1"/>
</dbReference>
<accession>Q220L6</accession>
<evidence type="ECO:0000313" key="9">
    <source>
        <dbReference type="EMBL" id="ABD68537.1"/>
    </source>
</evidence>
<evidence type="ECO:0000313" key="10">
    <source>
        <dbReference type="Proteomes" id="UP000008332"/>
    </source>
</evidence>
<dbReference type="eggNOG" id="COG2197">
    <property type="taxonomic scope" value="Bacteria"/>
</dbReference>
<sequence>MSPPPVLSTVFASVIAPIGVLVVDDQLAVREGLARLIACAPMALRYVSTAATGAEALSAAARLHPDVVVLDVDLAGEDGLALIPQLALTAGVLVLTSHGDPLTRARATRLGARAFIEKHQPAADLLGSIAAICRLPARGEGEEAPSRPGTSSPLPMTPFSDVQAPRPY</sequence>
<feature type="domain" description="Response regulatory" evidence="8">
    <location>
        <begin position="19"/>
        <end position="133"/>
    </location>
</feature>
<keyword evidence="10" id="KW-1185">Reference proteome</keyword>
<dbReference type="STRING" id="338969.Rfer_0787"/>
<dbReference type="GO" id="GO:0032993">
    <property type="term" value="C:protein-DNA complex"/>
    <property type="evidence" value="ECO:0007669"/>
    <property type="project" value="TreeGrafter"/>
</dbReference>
<dbReference type="InterPro" id="IPR039420">
    <property type="entry name" value="WalR-like"/>
</dbReference>
<dbReference type="Pfam" id="PF00072">
    <property type="entry name" value="Response_reg"/>
    <property type="match status" value="1"/>
</dbReference>
<protein>
    <submittedName>
        <fullName evidence="9">Response regulator receiver domain protein</fullName>
    </submittedName>
</protein>
<dbReference type="GO" id="GO:0000156">
    <property type="term" value="F:phosphorelay response regulator activity"/>
    <property type="evidence" value="ECO:0007669"/>
    <property type="project" value="TreeGrafter"/>
</dbReference>
<evidence type="ECO:0000256" key="2">
    <source>
        <dbReference type="ARBA" id="ARBA00023012"/>
    </source>
</evidence>
<evidence type="ECO:0000256" key="3">
    <source>
        <dbReference type="ARBA" id="ARBA00023015"/>
    </source>
</evidence>
<dbReference type="SMART" id="SM00448">
    <property type="entry name" value="REC"/>
    <property type="match status" value="1"/>
</dbReference>
<evidence type="ECO:0000256" key="5">
    <source>
        <dbReference type="ARBA" id="ARBA00023163"/>
    </source>
</evidence>
<evidence type="ECO:0000256" key="4">
    <source>
        <dbReference type="ARBA" id="ARBA00023125"/>
    </source>
</evidence>
<gene>
    <name evidence="9" type="ordered locus">Rfer_0787</name>
</gene>
<keyword evidence="1 6" id="KW-0597">Phosphoprotein</keyword>
<evidence type="ECO:0000256" key="7">
    <source>
        <dbReference type="SAM" id="MobiDB-lite"/>
    </source>
</evidence>
<dbReference type="InterPro" id="IPR001789">
    <property type="entry name" value="Sig_transdc_resp-reg_receiver"/>
</dbReference>
<name>Q220L6_ALBFT</name>
<dbReference type="PROSITE" id="PS50110">
    <property type="entry name" value="RESPONSE_REGULATORY"/>
    <property type="match status" value="1"/>
</dbReference>
<dbReference type="OrthoDB" id="9153367at2"/>
<evidence type="ECO:0000259" key="8">
    <source>
        <dbReference type="PROSITE" id="PS50110"/>
    </source>
</evidence>
<dbReference type="AlphaFoldDB" id="Q220L6"/>
<dbReference type="InterPro" id="IPR058245">
    <property type="entry name" value="NreC/VraR/RcsB-like_REC"/>
</dbReference>
<proteinExistence type="predicted"/>